<evidence type="ECO:0000256" key="2">
    <source>
        <dbReference type="ARBA" id="ARBA00022741"/>
    </source>
</evidence>
<dbReference type="FunFam" id="3.40.50.300:FF:000216">
    <property type="entry name" value="Type VII secretion ATPase EccA"/>
    <property type="match status" value="1"/>
</dbReference>
<evidence type="ECO:0000256" key="1">
    <source>
        <dbReference type="ARBA" id="ARBA00010378"/>
    </source>
</evidence>
<dbReference type="OrthoDB" id="9806903at2"/>
<dbReference type="InterPro" id="IPR018958">
    <property type="entry name" value="Knr4/Smi1-like_dom"/>
</dbReference>
<dbReference type="PRINTS" id="PR00819">
    <property type="entry name" value="CBXCFQXSUPER"/>
</dbReference>
<dbReference type="Proteomes" id="UP000319728">
    <property type="component" value="Unassembled WGS sequence"/>
</dbReference>
<dbReference type="GO" id="GO:0005524">
    <property type="term" value="F:ATP binding"/>
    <property type="evidence" value="ECO:0007669"/>
    <property type="project" value="UniProtKB-KW"/>
</dbReference>
<comment type="similarity">
    <text evidence="1">Belongs to the CbxX/CfxQ family.</text>
</comment>
<dbReference type="PANTHER" id="PTHR43392">
    <property type="entry name" value="AAA-TYPE ATPASE FAMILY PROTEIN / ANKYRIN REPEAT FAMILY PROTEIN"/>
    <property type="match status" value="1"/>
</dbReference>
<dbReference type="InterPro" id="IPR041627">
    <property type="entry name" value="AAA_lid_6"/>
</dbReference>
<keyword evidence="3" id="KW-0067">ATP-binding</keyword>
<keyword evidence="7" id="KW-1185">Reference proteome</keyword>
<dbReference type="InterPro" id="IPR027417">
    <property type="entry name" value="P-loop_NTPase"/>
</dbReference>
<gene>
    <name evidence="6" type="ORF">JD81_05916</name>
</gene>
<dbReference type="InterPro" id="IPR050773">
    <property type="entry name" value="CbxX/CfxQ_RuBisCO_ESX"/>
</dbReference>
<evidence type="ECO:0000256" key="4">
    <source>
        <dbReference type="SAM" id="MobiDB-lite"/>
    </source>
</evidence>
<evidence type="ECO:0000256" key="3">
    <source>
        <dbReference type="ARBA" id="ARBA00022840"/>
    </source>
</evidence>
<proteinExistence type="inferred from homology"/>
<dbReference type="RefSeq" id="WP_145821634.1">
    <property type="nucleotide sequence ID" value="NZ_AP023438.1"/>
</dbReference>
<protein>
    <submittedName>
        <fullName evidence="6">SpoVK/Ycf46/Vps4 family AAA+-type ATPase</fullName>
    </submittedName>
</protein>
<dbReference type="Pfam" id="PF09346">
    <property type="entry name" value="SMI1_KNR4"/>
    <property type="match status" value="1"/>
</dbReference>
<sequence>MSEVRQHLSVLVAFHGQADASEATFAPPATARQLASYRAAFGEDVPAELAEVYAVIGSGPLLDNDLLSIEQVISARRSWDGIIAASDDPDDDYHEAITSLDPDAVSARYWKSGWVQFTTDGGGNGFAVDLAPEPGGTVGQVINVGSDDDFRAVVAVSVADFFARVAQLIRSGRASISDSGEVEIDKGDMLLTALRRQNRERLQDQAPPPGRPGPAPVAPRPTSGRIDLPDDLVPLLTGSPHLNVFGSTRPWVPPKGWLEDARARLMAIASREGLTDLPAKAPRLRPGTSMAVEEVKWLAQGALGASTSASGSLWRLGDLLVADHLQSPLTPTTDPEATWQTQVVPSPPGRLFADSDSPERRERIIRYYRDCLQVLVEAPPFADRGHALAALYSRIAEDPALLEQHRTGSRQQLAAQWRSALLSDAERAILPDYAGPADYLSWTLTGLRATHQRLVDTVGAEAGSFDELVATMLLKLGKPVPAVIATTGLGQDGFHAILRAFDMLKPRFDYETWYKGVFAWLDRAIIAGEAETARIWVGLEWSCATALNGWPGPHKDVASGLFFCLRYLRSLRTLGQPRPAVINPLVSALADAPRPARPAALSRPARPGGAPSDHAEQVPVSLLDDMVGLSPVKQRVVRLNAEARVEALRRESGLPPARNRRHMVFAGNPGTGKTTIARIIGQIYAAYGVLASGHVVEVARAELLNGAKATAAVTNALGGILMVNVGRAIQESPASREAVATLTRMIEEHRENLVVIIAGHPKDVADFLSSEAGLAARFPNTFNFVDFTDDELVRLFEKEANASGFTPADGVLDRVRNLVTRMPRAAGFDNAWVVRNLVDESASHQALRISRSATPTVEQLAELLVEDITAPASIVLAPAHKGDPMAELDALIGLRDVKAQVRLLVAEARAESLRTRAGLAVGGGSRHMVFIGNPGTAKTTVARMIARIYADLGLLDSGHLVEVTRADLIGQYIGQTGPRVRAAFERALGGVLFIDEAYSLSMSDSPRDYGHEAIATLLKLMEDHRDDLVVIAAGYDREMRQFLDANSGLASRFPKILEFPDYDLDELVQIFTVLADDAGYQLADDVRERARTALARLCRGSSFGNGRTVRNLLEATIAKQAARIIELTDAPAEVIRKLLVEDLPTEFGDQDKPHAIGQYL</sequence>
<organism evidence="6 7">
    <name type="scientific">Micromonospora sagamiensis</name>
    <dbReference type="NCBI Taxonomy" id="47875"/>
    <lineage>
        <taxon>Bacteria</taxon>
        <taxon>Bacillati</taxon>
        <taxon>Actinomycetota</taxon>
        <taxon>Actinomycetes</taxon>
        <taxon>Micromonosporales</taxon>
        <taxon>Micromonosporaceae</taxon>
        <taxon>Micromonospora</taxon>
    </lineage>
</organism>
<reference evidence="6 7" key="1">
    <citation type="submission" date="2019-07" db="EMBL/GenBank/DDBJ databases">
        <title>R&amp;d 2014.</title>
        <authorList>
            <person name="Klenk H.-P."/>
        </authorList>
    </citation>
    <scope>NUCLEOTIDE SEQUENCE [LARGE SCALE GENOMIC DNA]</scope>
    <source>
        <strain evidence="6 7">DSM 43912</strain>
    </source>
</reference>
<evidence type="ECO:0000259" key="5">
    <source>
        <dbReference type="SMART" id="SM00382"/>
    </source>
</evidence>
<dbReference type="Pfam" id="PF00004">
    <property type="entry name" value="AAA"/>
    <property type="match status" value="2"/>
</dbReference>
<dbReference type="PANTHER" id="PTHR43392:SF2">
    <property type="entry name" value="AAA-TYPE ATPASE FAMILY PROTEIN _ ANKYRIN REPEAT FAMILY PROTEIN"/>
    <property type="match status" value="1"/>
</dbReference>
<dbReference type="Gene3D" id="1.10.8.60">
    <property type="match status" value="2"/>
</dbReference>
<feature type="domain" description="AAA+ ATPase" evidence="5">
    <location>
        <begin position="924"/>
        <end position="1063"/>
    </location>
</feature>
<dbReference type="Gene3D" id="3.40.50.300">
    <property type="entry name" value="P-loop containing nucleotide triphosphate hydrolases"/>
    <property type="match status" value="2"/>
</dbReference>
<dbReference type="Pfam" id="PF17866">
    <property type="entry name" value="AAA_lid_6"/>
    <property type="match status" value="2"/>
</dbReference>
<name>A0A562WQE6_9ACTN</name>
<feature type="domain" description="AAA+ ATPase" evidence="5">
    <location>
        <begin position="659"/>
        <end position="788"/>
    </location>
</feature>
<feature type="compositionally biased region" description="Pro residues" evidence="4">
    <location>
        <begin position="206"/>
        <end position="219"/>
    </location>
</feature>
<accession>A0A562WQE6</accession>
<dbReference type="SMART" id="SM00382">
    <property type="entry name" value="AAA"/>
    <property type="match status" value="2"/>
</dbReference>
<dbReference type="AlphaFoldDB" id="A0A562WQE6"/>
<evidence type="ECO:0000313" key="6">
    <source>
        <dbReference type="EMBL" id="TWJ32341.1"/>
    </source>
</evidence>
<feature type="region of interest" description="Disordered" evidence="4">
    <location>
        <begin position="200"/>
        <end position="229"/>
    </location>
</feature>
<keyword evidence="2" id="KW-0547">Nucleotide-binding</keyword>
<dbReference type="InterPro" id="IPR000641">
    <property type="entry name" value="CbxX/CfxQ"/>
</dbReference>
<evidence type="ECO:0000313" key="7">
    <source>
        <dbReference type="Proteomes" id="UP000319728"/>
    </source>
</evidence>
<dbReference type="EMBL" id="VLLP01000001">
    <property type="protein sequence ID" value="TWJ32341.1"/>
    <property type="molecule type" value="Genomic_DNA"/>
</dbReference>
<dbReference type="GO" id="GO:0016887">
    <property type="term" value="F:ATP hydrolysis activity"/>
    <property type="evidence" value="ECO:0007669"/>
    <property type="project" value="InterPro"/>
</dbReference>
<dbReference type="InterPro" id="IPR003593">
    <property type="entry name" value="AAA+_ATPase"/>
</dbReference>
<dbReference type="InterPro" id="IPR003959">
    <property type="entry name" value="ATPase_AAA_core"/>
</dbReference>
<dbReference type="SUPFAM" id="SSF52540">
    <property type="entry name" value="P-loop containing nucleoside triphosphate hydrolases"/>
    <property type="match status" value="2"/>
</dbReference>
<dbReference type="CDD" id="cd00009">
    <property type="entry name" value="AAA"/>
    <property type="match status" value="2"/>
</dbReference>
<comment type="caution">
    <text evidence="6">The sequence shown here is derived from an EMBL/GenBank/DDBJ whole genome shotgun (WGS) entry which is preliminary data.</text>
</comment>